<accession>A0ABW0KBM6</accession>
<dbReference type="PANTHER" id="PTHR34408">
    <property type="entry name" value="FAMILY PROTEIN, PUTATIVE-RELATED"/>
    <property type="match status" value="1"/>
</dbReference>
<dbReference type="RefSeq" id="WP_270885394.1">
    <property type="nucleotide sequence ID" value="NZ_JAQFVF010000089.1"/>
</dbReference>
<dbReference type="InterPro" id="IPR023346">
    <property type="entry name" value="Lysozyme-like_dom_sf"/>
</dbReference>
<evidence type="ECO:0000313" key="1">
    <source>
        <dbReference type="EMBL" id="MFC5450092.1"/>
    </source>
</evidence>
<comment type="caution">
    <text evidence="1">The sequence shown here is derived from an EMBL/GenBank/DDBJ whole genome shotgun (WGS) entry which is preliminary data.</text>
</comment>
<dbReference type="Gene3D" id="1.10.530.10">
    <property type="match status" value="1"/>
</dbReference>
<name>A0ABW0KBM6_9BACL</name>
<dbReference type="InterPro" id="IPR052354">
    <property type="entry name" value="Cell_Wall_Dynamics_Protein"/>
</dbReference>
<sequence>MNLISAAQLSAFGWRGITDTMLTNLNNTLTKYDITTSARIAHFMSQCGHESGLGKYTQELASGTAYEGRADLGNTQWGDGPRYKGAGYIAYRP</sequence>
<dbReference type="Proteomes" id="UP001596044">
    <property type="component" value="Unassembled WGS sequence"/>
</dbReference>
<gene>
    <name evidence="1" type="ORF">ACFPOG_17730</name>
</gene>
<proteinExistence type="predicted"/>
<dbReference type="EMBL" id="JBHSMJ010000025">
    <property type="protein sequence ID" value="MFC5450092.1"/>
    <property type="molecule type" value="Genomic_DNA"/>
</dbReference>
<reference evidence="2" key="1">
    <citation type="journal article" date="2019" name="Int. J. Syst. Evol. Microbiol.">
        <title>The Global Catalogue of Microorganisms (GCM) 10K type strain sequencing project: providing services to taxonomists for standard genome sequencing and annotation.</title>
        <authorList>
            <consortium name="The Broad Institute Genomics Platform"/>
            <consortium name="The Broad Institute Genome Sequencing Center for Infectious Disease"/>
            <person name="Wu L."/>
            <person name="Ma J."/>
        </authorList>
    </citation>
    <scope>NUCLEOTIDE SEQUENCE [LARGE SCALE GENOMIC DNA]</scope>
    <source>
        <strain evidence="2">KACC 11904</strain>
    </source>
</reference>
<keyword evidence="2" id="KW-1185">Reference proteome</keyword>
<dbReference type="PANTHER" id="PTHR34408:SF1">
    <property type="entry name" value="GLYCOSYL HYDROLASE FAMILY 19 DOMAIN-CONTAINING PROTEIN HI_1415"/>
    <property type="match status" value="1"/>
</dbReference>
<dbReference type="SUPFAM" id="SSF53955">
    <property type="entry name" value="Lysozyme-like"/>
    <property type="match status" value="1"/>
</dbReference>
<organism evidence="1 2">
    <name type="scientific">Paenibacillus aestuarii</name>
    <dbReference type="NCBI Taxonomy" id="516965"/>
    <lineage>
        <taxon>Bacteria</taxon>
        <taxon>Bacillati</taxon>
        <taxon>Bacillota</taxon>
        <taxon>Bacilli</taxon>
        <taxon>Bacillales</taxon>
        <taxon>Paenibacillaceae</taxon>
        <taxon>Paenibacillus</taxon>
    </lineage>
</organism>
<evidence type="ECO:0000313" key="2">
    <source>
        <dbReference type="Proteomes" id="UP001596044"/>
    </source>
</evidence>
<protein>
    <submittedName>
        <fullName evidence="1">Uncharacterized protein</fullName>
    </submittedName>
</protein>